<reference evidence="2" key="1">
    <citation type="journal article" date="2021" name="PeerJ">
        <title>Extensive microbial diversity within the chicken gut microbiome revealed by metagenomics and culture.</title>
        <authorList>
            <person name="Gilroy R."/>
            <person name="Ravi A."/>
            <person name="Getino M."/>
            <person name="Pursley I."/>
            <person name="Horton D.L."/>
            <person name="Alikhan N.F."/>
            <person name="Baker D."/>
            <person name="Gharbi K."/>
            <person name="Hall N."/>
            <person name="Watson M."/>
            <person name="Adriaenssens E.M."/>
            <person name="Foster-Nyarko E."/>
            <person name="Jarju S."/>
            <person name="Secka A."/>
            <person name="Antonio M."/>
            <person name="Oren A."/>
            <person name="Chaudhuri R.R."/>
            <person name="La Ragione R."/>
            <person name="Hildebrand F."/>
            <person name="Pallen M.J."/>
        </authorList>
    </citation>
    <scope>NUCLEOTIDE SEQUENCE</scope>
    <source>
        <strain evidence="2">ChiHjej13B12-24818</strain>
    </source>
</reference>
<dbReference type="SUPFAM" id="SSF50129">
    <property type="entry name" value="GroES-like"/>
    <property type="match status" value="1"/>
</dbReference>
<organism evidence="2 3">
    <name type="scientific">Candidatus Brachybacterium merdavium</name>
    <dbReference type="NCBI Taxonomy" id="2838513"/>
    <lineage>
        <taxon>Bacteria</taxon>
        <taxon>Bacillati</taxon>
        <taxon>Actinomycetota</taxon>
        <taxon>Actinomycetes</taxon>
        <taxon>Micrococcales</taxon>
        <taxon>Dermabacteraceae</taxon>
        <taxon>Brachybacterium</taxon>
    </lineage>
</organism>
<dbReference type="InterPro" id="IPR052733">
    <property type="entry name" value="Chloroplast_QOR"/>
</dbReference>
<proteinExistence type="predicted"/>
<dbReference type="InterPro" id="IPR011032">
    <property type="entry name" value="GroES-like_sf"/>
</dbReference>
<dbReference type="PANTHER" id="PTHR44013">
    <property type="entry name" value="ZINC-TYPE ALCOHOL DEHYDROGENASE-LIKE PROTEIN C16A3.02C"/>
    <property type="match status" value="1"/>
</dbReference>
<dbReference type="Pfam" id="PF08240">
    <property type="entry name" value="ADH_N"/>
    <property type="match status" value="1"/>
</dbReference>
<evidence type="ECO:0000313" key="2">
    <source>
        <dbReference type="EMBL" id="HJB09227.1"/>
    </source>
</evidence>
<dbReference type="Gene3D" id="3.40.50.720">
    <property type="entry name" value="NAD(P)-binding Rossmann-like Domain"/>
    <property type="match status" value="1"/>
</dbReference>
<evidence type="ECO:0000259" key="1">
    <source>
        <dbReference type="SMART" id="SM00829"/>
    </source>
</evidence>
<name>A0A9D2LAU5_9MICO</name>
<dbReference type="SUPFAM" id="SSF51735">
    <property type="entry name" value="NAD(P)-binding Rossmann-fold domains"/>
    <property type="match status" value="1"/>
</dbReference>
<dbReference type="SMART" id="SM00829">
    <property type="entry name" value="PKS_ER"/>
    <property type="match status" value="1"/>
</dbReference>
<gene>
    <name evidence="2" type="ORF">H9786_01650</name>
</gene>
<dbReference type="InterPro" id="IPR036291">
    <property type="entry name" value="NAD(P)-bd_dom_sf"/>
</dbReference>
<dbReference type="PANTHER" id="PTHR44013:SF1">
    <property type="entry name" value="ZINC-TYPE ALCOHOL DEHYDROGENASE-LIKE PROTEIN C16A3.02C"/>
    <property type="match status" value="1"/>
</dbReference>
<reference evidence="2" key="2">
    <citation type="submission" date="2021-04" db="EMBL/GenBank/DDBJ databases">
        <authorList>
            <person name="Gilroy R."/>
        </authorList>
    </citation>
    <scope>NUCLEOTIDE SEQUENCE</scope>
    <source>
        <strain evidence="2">ChiHjej13B12-24818</strain>
    </source>
</reference>
<evidence type="ECO:0000313" key="3">
    <source>
        <dbReference type="Proteomes" id="UP000823823"/>
    </source>
</evidence>
<dbReference type="GO" id="GO:0016491">
    <property type="term" value="F:oxidoreductase activity"/>
    <property type="evidence" value="ECO:0007669"/>
    <property type="project" value="InterPro"/>
</dbReference>
<protein>
    <submittedName>
        <fullName evidence="2">NADP-dependent oxidoreductase</fullName>
    </submittedName>
</protein>
<dbReference type="Pfam" id="PF13602">
    <property type="entry name" value="ADH_zinc_N_2"/>
    <property type="match status" value="1"/>
</dbReference>
<dbReference type="InterPro" id="IPR002364">
    <property type="entry name" value="Quin_OxRdtase/zeta-crystal_CS"/>
</dbReference>
<dbReference type="GO" id="GO:0008270">
    <property type="term" value="F:zinc ion binding"/>
    <property type="evidence" value="ECO:0007669"/>
    <property type="project" value="InterPro"/>
</dbReference>
<dbReference type="EMBL" id="DWZH01000012">
    <property type="protein sequence ID" value="HJB09227.1"/>
    <property type="molecule type" value="Genomic_DNA"/>
</dbReference>
<dbReference type="InterPro" id="IPR013154">
    <property type="entry name" value="ADH-like_N"/>
</dbReference>
<accession>A0A9D2LAU5</accession>
<dbReference type="InterPro" id="IPR020843">
    <property type="entry name" value="ER"/>
</dbReference>
<dbReference type="Proteomes" id="UP000823823">
    <property type="component" value="Unassembled WGS sequence"/>
</dbReference>
<dbReference type="PROSITE" id="PS01162">
    <property type="entry name" value="QOR_ZETA_CRYSTAL"/>
    <property type="match status" value="1"/>
</dbReference>
<dbReference type="AlphaFoldDB" id="A0A9D2LAU5"/>
<feature type="domain" description="Enoyl reductase (ER)" evidence="1">
    <location>
        <begin position="10"/>
        <end position="303"/>
    </location>
</feature>
<dbReference type="Gene3D" id="3.90.180.10">
    <property type="entry name" value="Medium-chain alcohol dehydrogenases, catalytic domain"/>
    <property type="match status" value="1"/>
</dbReference>
<sequence>MRAMTYSEYGEPSILELTDAPMPKASPGAVVIRVERASVNPVDWKVMAGGLDPLIDAVFPVIPGWDVAGVVEQVGPDVPEFSPGDRVASYGRKDVIQGGTFAEYVTLPAPSVAAIPDGVDTDTAAGLPLAGLTALRCLETLELSEDDTLLIHAASGGVGFAAAQLARETGARVIGTASTENHEKLENIGAEAVAYGEGLVERVRQLAPDGVTAAADFVGGVREDTLALLAEGGRHVSIADPTVEEAGGRWVWVRPDGPRLRTLLEKVAAGTLQVAIDRSFPLVDAAAALEVSKAGEANGKLLIDATR</sequence>
<dbReference type="CDD" id="cd05289">
    <property type="entry name" value="MDR_like_2"/>
    <property type="match status" value="1"/>
</dbReference>
<comment type="caution">
    <text evidence="2">The sequence shown here is derived from an EMBL/GenBank/DDBJ whole genome shotgun (WGS) entry which is preliminary data.</text>
</comment>